<dbReference type="RefSeq" id="WP_009713900.1">
    <property type="nucleotide sequence ID" value="NZ_GG657754.1"/>
</dbReference>
<dbReference type="Pfam" id="PF13411">
    <property type="entry name" value="MerR_1"/>
    <property type="match status" value="1"/>
</dbReference>
<proteinExistence type="predicted"/>
<feature type="domain" description="HTH merR-type" evidence="2">
    <location>
        <begin position="15"/>
        <end position="84"/>
    </location>
</feature>
<evidence type="ECO:0000313" key="3">
    <source>
        <dbReference type="EMBL" id="EFL22079.1"/>
    </source>
</evidence>
<dbReference type="GO" id="GO:0003700">
    <property type="term" value="F:DNA-binding transcription factor activity"/>
    <property type="evidence" value="ECO:0007669"/>
    <property type="project" value="InterPro"/>
</dbReference>
<evidence type="ECO:0000259" key="2">
    <source>
        <dbReference type="PROSITE" id="PS50937"/>
    </source>
</evidence>
<dbReference type="Gene3D" id="1.10.1660.10">
    <property type="match status" value="1"/>
</dbReference>
<dbReference type="EMBL" id="GG657754">
    <property type="protein sequence ID" value="EFL22079.1"/>
    <property type="molecule type" value="Genomic_DNA"/>
</dbReference>
<dbReference type="STRING" id="457427.SSOG_01791"/>
<sequence length="250" mass="27611">MTTPDSEGPTSEELTLTVDELAARAGVTVRTIRFYGTRGLLPPPAIGPRRVGHYGPVHLSRLALIEELQHHGMTLSAIERYLRQLPADLSADDLAIHRALVASWAPEAPEEATREQLARRAGRALSDEDIDRLAALHALERTDRPDVFRVDPGVLHLGLRLLDVPIDLETILAAHTVVLEHSRSVARELGRLFRDEVWGPEREPESGGGAERAAAKRSLSADMQPLVVQALVIAFQRSMKQELRAWYGTD</sequence>
<reference evidence="3 4" key="1">
    <citation type="submission" date="2009-02" db="EMBL/GenBank/DDBJ databases">
        <title>Annotation of Streptomyces hygroscopicus strain ATCC 53653.</title>
        <authorList>
            <consortium name="The Broad Institute Genome Sequencing Platform"/>
            <consortium name="Broad Institute Microbial Sequencing Center"/>
            <person name="Fischbach M."/>
            <person name="Godfrey P."/>
            <person name="Ward D."/>
            <person name="Young S."/>
            <person name="Zeng Q."/>
            <person name="Koehrsen M."/>
            <person name="Alvarado L."/>
            <person name="Berlin A.M."/>
            <person name="Bochicchio J."/>
            <person name="Borenstein D."/>
            <person name="Chapman S.B."/>
            <person name="Chen Z."/>
            <person name="Engels R."/>
            <person name="Freedman E."/>
            <person name="Gellesch M."/>
            <person name="Goldberg J."/>
            <person name="Griggs A."/>
            <person name="Gujja S."/>
            <person name="Heilman E.R."/>
            <person name="Heiman D.I."/>
            <person name="Hepburn T.A."/>
            <person name="Howarth C."/>
            <person name="Jen D."/>
            <person name="Larson L."/>
            <person name="Lewis B."/>
            <person name="Mehta T."/>
            <person name="Park D."/>
            <person name="Pearson M."/>
            <person name="Richards J."/>
            <person name="Roberts A."/>
            <person name="Saif S."/>
            <person name="Shea T.D."/>
            <person name="Shenoy N."/>
            <person name="Sisk P."/>
            <person name="Stolte C."/>
            <person name="Sykes S.N."/>
            <person name="Thomson T."/>
            <person name="Walk T."/>
            <person name="White J."/>
            <person name="Yandava C."/>
            <person name="Straight P."/>
            <person name="Clardy J."/>
            <person name="Hung D."/>
            <person name="Kolter R."/>
            <person name="Mekalanos J."/>
            <person name="Walker S."/>
            <person name="Walsh C.T."/>
            <person name="Wieland-Brown L.C."/>
            <person name="Haas B."/>
            <person name="Nusbaum C."/>
            <person name="Birren B."/>
        </authorList>
    </citation>
    <scope>NUCLEOTIDE SEQUENCE [LARGE SCALE GENOMIC DNA]</scope>
    <source>
        <strain evidence="3 4">ATCC 53653</strain>
    </source>
</reference>
<gene>
    <name evidence="3" type="ORF">SSOG_01791</name>
</gene>
<dbReference type="OrthoDB" id="6716891at2"/>
<organism evidence="3 4">
    <name type="scientific">Streptomyces himastatinicus ATCC 53653</name>
    <dbReference type="NCBI Taxonomy" id="457427"/>
    <lineage>
        <taxon>Bacteria</taxon>
        <taxon>Bacillati</taxon>
        <taxon>Actinomycetota</taxon>
        <taxon>Actinomycetes</taxon>
        <taxon>Kitasatosporales</taxon>
        <taxon>Streptomycetaceae</taxon>
        <taxon>Streptomyces</taxon>
        <taxon>Streptomyces violaceusniger group</taxon>
    </lineage>
</organism>
<dbReference type="InterPro" id="IPR047057">
    <property type="entry name" value="MerR_fam"/>
</dbReference>
<dbReference type="PROSITE" id="PS50937">
    <property type="entry name" value="HTH_MERR_2"/>
    <property type="match status" value="1"/>
</dbReference>
<keyword evidence="4" id="KW-1185">Reference proteome</keyword>
<name>D9WSD8_9ACTN</name>
<dbReference type="InterPro" id="IPR009061">
    <property type="entry name" value="DNA-bd_dom_put_sf"/>
</dbReference>
<dbReference type="HOGENOM" id="CLU_053144_2_0_11"/>
<evidence type="ECO:0000256" key="1">
    <source>
        <dbReference type="ARBA" id="ARBA00023125"/>
    </source>
</evidence>
<dbReference type="Proteomes" id="UP000003963">
    <property type="component" value="Unassembled WGS sequence"/>
</dbReference>
<dbReference type="PANTHER" id="PTHR30204">
    <property type="entry name" value="REDOX-CYCLING DRUG-SENSING TRANSCRIPTIONAL ACTIVATOR SOXR"/>
    <property type="match status" value="1"/>
</dbReference>
<dbReference type="AlphaFoldDB" id="D9WSD8"/>
<dbReference type="GO" id="GO:0003677">
    <property type="term" value="F:DNA binding"/>
    <property type="evidence" value="ECO:0007669"/>
    <property type="project" value="UniProtKB-KW"/>
</dbReference>
<dbReference type="PRINTS" id="PR00040">
    <property type="entry name" value="HTHMERR"/>
</dbReference>
<protein>
    <submittedName>
        <fullName evidence="3">Putative transcriptional regulator</fullName>
    </submittedName>
</protein>
<dbReference type="PANTHER" id="PTHR30204:SF93">
    <property type="entry name" value="HTH MERR-TYPE DOMAIN-CONTAINING PROTEIN"/>
    <property type="match status" value="1"/>
</dbReference>
<evidence type="ECO:0000313" key="4">
    <source>
        <dbReference type="Proteomes" id="UP000003963"/>
    </source>
</evidence>
<dbReference type="SUPFAM" id="SSF46955">
    <property type="entry name" value="Putative DNA-binding domain"/>
    <property type="match status" value="1"/>
</dbReference>
<accession>D9WSD8</accession>
<dbReference type="InterPro" id="IPR000551">
    <property type="entry name" value="MerR-type_HTH_dom"/>
</dbReference>
<keyword evidence="1" id="KW-0238">DNA-binding</keyword>
<dbReference type="SMART" id="SM00422">
    <property type="entry name" value="HTH_MERR"/>
    <property type="match status" value="1"/>
</dbReference>